<name>A0ABR8WNK3_9FLAO</name>
<feature type="transmembrane region" description="Helical" evidence="1">
    <location>
        <begin position="175"/>
        <end position="193"/>
    </location>
</feature>
<evidence type="ECO:0000313" key="2">
    <source>
        <dbReference type="EMBL" id="MBD8018659.1"/>
    </source>
</evidence>
<evidence type="ECO:0000256" key="1">
    <source>
        <dbReference type="SAM" id="Phobius"/>
    </source>
</evidence>
<dbReference type="Proteomes" id="UP000626242">
    <property type="component" value="Unassembled WGS sequence"/>
</dbReference>
<organism evidence="2 3">
    <name type="scientific">Kaistella pullorum</name>
    <dbReference type="NCBI Taxonomy" id="2763074"/>
    <lineage>
        <taxon>Bacteria</taxon>
        <taxon>Pseudomonadati</taxon>
        <taxon>Bacteroidota</taxon>
        <taxon>Flavobacteriia</taxon>
        <taxon>Flavobacteriales</taxon>
        <taxon>Weeksellaceae</taxon>
        <taxon>Chryseobacterium group</taxon>
        <taxon>Kaistella</taxon>
    </lineage>
</organism>
<dbReference type="EMBL" id="JACSPS010000003">
    <property type="protein sequence ID" value="MBD8018659.1"/>
    <property type="molecule type" value="Genomic_DNA"/>
</dbReference>
<reference evidence="2 3" key="1">
    <citation type="submission" date="2020-08" db="EMBL/GenBank/DDBJ databases">
        <title>A Genomic Blueprint of the Chicken Gut Microbiome.</title>
        <authorList>
            <person name="Gilroy R."/>
            <person name="Ravi A."/>
            <person name="Getino M."/>
            <person name="Pursley I."/>
            <person name="Horton D.L."/>
            <person name="Alikhan N.-F."/>
            <person name="Baker D."/>
            <person name="Gharbi K."/>
            <person name="Hall N."/>
            <person name="Watson M."/>
            <person name="Adriaenssens E.M."/>
            <person name="Foster-Nyarko E."/>
            <person name="Jarju S."/>
            <person name="Secka A."/>
            <person name="Antonio M."/>
            <person name="Oren A."/>
            <person name="Chaudhuri R."/>
            <person name="La Ragione R.M."/>
            <person name="Hildebrand F."/>
            <person name="Pallen M.J."/>
        </authorList>
    </citation>
    <scope>NUCLEOTIDE SEQUENCE [LARGE SCALE GENOMIC DNA]</scope>
    <source>
        <strain evidence="2 3">Sa1CVA4</strain>
    </source>
</reference>
<feature type="transmembrane region" description="Helical" evidence="1">
    <location>
        <begin position="33"/>
        <end position="50"/>
    </location>
</feature>
<sequence length="201" mass="23459">MVYLFLLLFVMLSAALMSTVLKTGRLRFWGRMFRLFVVLFSTGVFAYYFISRSLPHFREDALTVQIINKLPFPLDFYVVRVDSIDGSKSFETLHPGDIRSEFYRIEYLDMKNSDEFWVAGFLGPKNMVYFSQHPIPNKNEDQIVEIQNYTNDNPSLSAAAAKLVETLKFQNMKTAIWITLDLLLLFLNFTLLVRRSKKNPE</sequence>
<keyword evidence="1" id="KW-0472">Membrane</keyword>
<comment type="caution">
    <text evidence="2">The sequence shown here is derived from an EMBL/GenBank/DDBJ whole genome shotgun (WGS) entry which is preliminary data.</text>
</comment>
<proteinExistence type="predicted"/>
<accession>A0ABR8WNK3</accession>
<keyword evidence="3" id="KW-1185">Reference proteome</keyword>
<dbReference type="RefSeq" id="WP_251833868.1">
    <property type="nucleotide sequence ID" value="NZ_JACSPS010000003.1"/>
</dbReference>
<keyword evidence="1" id="KW-1133">Transmembrane helix</keyword>
<gene>
    <name evidence="2" type="ORF">H9628_09260</name>
</gene>
<evidence type="ECO:0000313" key="3">
    <source>
        <dbReference type="Proteomes" id="UP000626242"/>
    </source>
</evidence>
<protein>
    <submittedName>
        <fullName evidence="2">Uncharacterized protein</fullName>
    </submittedName>
</protein>
<keyword evidence="1" id="KW-0812">Transmembrane</keyword>